<name>A0A8H6CG29_9LECA</name>
<feature type="region of interest" description="Disordered" evidence="1">
    <location>
        <begin position="57"/>
        <end position="106"/>
    </location>
</feature>
<reference evidence="2 3" key="1">
    <citation type="journal article" date="2020" name="Genomics">
        <title>Complete, high-quality genomes from long-read metagenomic sequencing of two wolf lichen thalli reveals enigmatic genome architecture.</title>
        <authorList>
            <person name="McKenzie S.K."/>
            <person name="Walston R.F."/>
            <person name="Allen J.L."/>
        </authorList>
    </citation>
    <scope>NUCLEOTIDE SEQUENCE [LARGE SCALE GENOMIC DNA]</scope>
    <source>
        <strain evidence="2">WasteWater1</strain>
    </source>
</reference>
<proteinExistence type="predicted"/>
<evidence type="ECO:0000313" key="3">
    <source>
        <dbReference type="Proteomes" id="UP000593566"/>
    </source>
</evidence>
<evidence type="ECO:0000256" key="1">
    <source>
        <dbReference type="SAM" id="MobiDB-lite"/>
    </source>
</evidence>
<comment type="caution">
    <text evidence="2">The sequence shown here is derived from an EMBL/GenBank/DDBJ whole genome shotgun (WGS) entry which is preliminary data.</text>
</comment>
<dbReference type="GeneID" id="59329341"/>
<dbReference type="Proteomes" id="UP000593566">
    <property type="component" value="Unassembled WGS sequence"/>
</dbReference>
<gene>
    <name evidence="2" type="ORF">HO133_000923</name>
</gene>
<keyword evidence="3" id="KW-1185">Reference proteome</keyword>
<dbReference type="EMBL" id="JACCJB010000011">
    <property type="protein sequence ID" value="KAF6222872.1"/>
    <property type="molecule type" value="Genomic_DNA"/>
</dbReference>
<feature type="compositionally biased region" description="Low complexity" evidence="1">
    <location>
        <begin position="76"/>
        <end position="106"/>
    </location>
</feature>
<organism evidence="2 3">
    <name type="scientific">Letharia lupina</name>
    <dbReference type="NCBI Taxonomy" id="560253"/>
    <lineage>
        <taxon>Eukaryota</taxon>
        <taxon>Fungi</taxon>
        <taxon>Dikarya</taxon>
        <taxon>Ascomycota</taxon>
        <taxon>Pezizomycotina</taxon>
        <taxon>Lecanoromycetes</taxon>
        <taxon>OSLEUM clade</taxon>
        <taxon>Lecanoromycetidae</taxon>
        <taxon>Lecanorales</taxon>
        <taxon>Lecanorineae</taxon>
        <taxon>Parmeliaceae</taxon>
        <taxon>Letharia</taxon>
    </lineage>
</organism>
<accession>A0A8H6CG29</accession>
<dbReference type="RefSeq" id="XP_037152218.1">
    <property type="nucleotide sequence ID" value="XM_037291856.1"/>
</dbReference>
<evidence type="ECO:0000313" key="2">
    <source>
        <dbReference type="EMBL" id="KAF6222872.1"/>
    </source>
</evidence>
<dbReference type="AlphaFoldDB" id="A0A8H6CG29"/>
<protein>
    <submittedName>
        <fullName evidence="2">Uncharacterized protein</fullName>
    </submittedName>
</protein>
<sequence>MKITKGLKWNQQDGLMTAFHHFEPGLQRDLDPPNAGLTHFIKQVQLRQGAWYQVYSTFGKPRPPDPYSNRPHQVHQSRPQQSYQQQPPRPPYRQSQPQLQPQPTRPQVYWGEEEEDYMYDAPADSYHVAPTYHPAGHTPRRHGNTHDEGGNEAMVHWAATGEDHRCSHEGCTHYH</sequence>